<proteinExistence type="predicted"/>
<reference evidence="1" key="1">
    <citation type="submission" date="2018-02" db="EMBL/GenBank/DDBJ databases">
        <title>Rhizophora mucronata_Transcriptome.</title>
        <authorList>
            <person name="Meera S.P."/>
            <person name="Sreeshan A."/>
            <person name="Augustine A."/>
        </authorList>
    </citation>
    <scope>NUCLEOTIDE SEQUENCE</scope>
    <source>
        <tissue evidence="1">Leaf</tissue>
    </source>
</reference>
<evidence type="ECO:0000313" key="1">
    <source>
        <dbReference type="EMBL" id="MBW84273.1"/>
    </source>
</evidence>
<organism evidence="1">
    <name type="scientific">Rhizophora mucronata</name>
    <name type="common">Asiatic mangrove</name>
    <dbReference type="NCBI Taxonomy" id="61149"/>
    <lineage>
        <taxon>Eukaryota</taxon>
        <taxon>Viridiplantae</taxon>
        <taxon>Streptophyta</taxon>
        <taxon>Embryophyta</taxon>
        <taxon>Tracheophyta</taxon>
        <taxon>Spermatophyta</taxon>
        <taxon>Magnoliopsida</taxon>
        <taxon>eudicotyledons</taxon>
        <taxon>Gunneridae</taxon>
        <taxon>Pentapetalae</taxon>
        <taxon>rosids</taxon>
        <taxon>fabids</taxon>
        <taxon>Malpighiales</taxon>
        <taxon>Rhizophoraceae</taxon>
        <taxon>Rhizophora</taxon>
    </lineage>
</organism>
<accession>A0A2P2ISS3</accession>
<name>A0A2P2ISS3_RHIMU</name>
<dbReference type="EMBL" id="GGEC01003790">
    <property type="protein sequence ID" value="MBW84273.1"/>
    <property type="molecule type" value="Transcribed_RNA"/>
</dbReference>
<dbReference type="AlphaFoldDB" id="A0A2P2ISS3"/>
<sequence>MRNKALHLFNIQLQFTHNQSTPKYSSTRTGTTKMLTRCNIESNVKGFFEKSVLN</sequence>
<protein>
    <submittedName>
        <fullName evidence="1">Uncharacterized protein</fullName>
    </submittedName>
</protein>